<evidence type="ECO:0000313" key="2">
    <source>
        <dbReference type="Proteomes" id="UP001321749"/>
    </source>
</evidence>
<proteinExistence type="predicted"/>
<protein>
    <submittedName>
        <fullName evidence="1">Uncharacterized protein</fullName>
    </submittedName>
</protein>
<reference evidence="1" key="1">
    <citation type="journal article" date="2023" name="Mol. Phylogenet. Evol.">
        <title>Genome-scale phylogeny and comparative genomics of the fungal order Sordariales.</title>
        <authorList>
            <person name="Hensen N."/>
            <person name="Bonometti L."/>
            <person name="Westerberg I."/>
            <person name="Brannstrom I.O."/>
            <person name="Guillou S."/>
            <person name="Cros-Aarteil S."/>
            <person name="Calhoun S."/>
            <person name="Haridas S."/>
            <person name="Kuo A."/>
            <person name="Mondo S."/>
            <person name="Pangilinan J."/>
            <person name="Riley R."/>
            <person name="LaButti K."/>
            <person name="Andreopoulos B."/>
            <person name="Lipzen A."/>
            <person name="Chen C."/>
            <person name="Yan M."/>
            <person name="Daum C."/>
            <person name="Ng V."/>
            <person name="Clum A."/>
            <person name="Steindorff A."/>
            <person name="Ohm R.A."/>
            <person name="Martin F."/>
            <person name="Silar P."/>
            <person name="Natvig D.O."/>
            <person name="Lalanne C."/>
            <person name="Gautier V."/>
            <person name="Ament-Velasquez S.L."/>
            <person name="Kruys A."/>
            <person name="Hutchinson M.I."/>
            <person name="Powell A.J."/>
            <person name="Barry K."/>
            <person name="Miller A.N."/>
            <person name="Grigoriev I.V."/>
            <person name="Debuchy R."/>
            <person name="Gladieux P."/>
            <person name="Hiltunen Thoren M."/>
            <person name="Johannesson H."/>
        </authorList>
    </citation>
    <scope>NUCLEOTIDE SEQUENCE</scope>
    <source>
        <strain evidence="1">PSN324</strain>
    </source>
</reference>
<dbReference type="Proteomes" id="UP001321749">
    <property type="component" value="Unassembled WGS sequence"/>
</dbReference>
<keyword evidence="2" id="KW-1185">Reference proteome</keyword>
<organism evidence="1 2">
    <name type="scientific">Cladorrhinum samala</name>
    <dbReference type="NCBI Taxonomy" id="585594"/>
    <lineage>
        <taxon>Eukaryota</taxon>
        <taxon>Fungi</taxon>
        <taxon>Dikarya</taxon>
        <taxon>Ascomycota</taxon>
        <taxon>Pezizomycotina</taxon>
        <taxon>Sordariomycetes</taxon>
        <taxon>Sordariomycetidae</taxon>
        <taxon>Sordariales</taxon>
        <taxon>Podosporaceae</taxon>
        <taxon>Cladorrhinum</taxon>
    </lineage>
</organism>
<dbReference type="EMBL" id="MU864985">
    <property type="protein sequence ID" value="KAK4461745.1"/>
    <property type="molecule type" value="Genomic_DNA"/>
</dbReference>
<sequence length="257" mass="28437">MSDKSPKNTTPPFLYHTTLSIADQHRNPSNSTRKSSILGTHVDLPSARSFALSALESCLNYRPSDFEKFVTRLSWKPAEDDEWPYGDSTLVYALTKSGQEILVGLETTPNLGSLDAGGGSDGTPLIPEDSGCDHLHYVLQTTTRYDQSQNYSTGIAGRRGSLSNDAFRTTKIEGCYVPKTDALMAAREALRAEKEKGMFVQYDEREVDEDIEVQRDDDIEYGWPFGDDVVVHAVGQMGENYEVAVTTLPAAKRRGED</sequence>
<reference evidence="1" key="2">
    <citation type="submission" date="2023-06" db="EMBL/GenBank/DDBJ databases">
        <authorList>
            <consortium name="Lawrence Berkeley National Laboratory"/>
            <person name="Mondo S.J."/>
            <person name="Hensen N."/>
            <person name="Bonometti L."/>
            <person name="Westerberg I."/>
            <person name="Brannstrom I.O."/>
            <person name="Guillou S."/>
            <person name="Cros-Aarteil S."/>
            <person name="Calhoun S."/>
            <person name="Haridas S."/>
            <person name="Kuo A."/>
            <person name="Pangilinan J."/>
            <person name="Riley R."/>
            <person name="Labutti K."/>
            <person name="Andreopoulos B."/>
            <person name="Lipzen A."/>
            <person name="Chen C."/>
            <person name="Yanf M."/>
            <person name="Daum C."/>
            <person name="Ng V."/>
            <person name="Clum A."/>
            <person name="Steindorff A."/>
            <person name="Ohm R."/>
            <person name="Martin F."/>
            <person name="Silar P."/>
            <person name="Natvig D."/>
            <person name="Lalanne C."/>
            <person name="Gautier V."/>
            <person name="Ament-Velasquez S.L."/>
            <person name="Kruys A."/>
            <person name="Hutchinson M.I."/>
            <person name="Powell A.J."/>
            <person name="Barry K."/>
            <person name="Miller A.N."/>
            <person name="Grigoriev I.V."/>
            <person name="Debuchy R."/>
            <person name="Gladieux P."/>
            <person name="Thoren M.H."/>
            <person name="Johannesson H."/>
        </authorList>
    </citation>
    <scope>NUCLEOTIDE SEQUENCE</scope>
    <source>
        <strain evidence="1">PSN324</strain>
    </source>
</reference>
<gene>
    <name evidence="1" type="ORF">QBC42DRAFT_269552</name>
</gene>
<evidence type="ECO:0000313" key="1">
    <source>
        <dbReference type="EMBL" id="KAK4461745.1"/>
    </source>
</evidence>
<name>A0AAV9HP13_9PEZI</name>
<dbReference type="AlphaFoldDB" id="A0AAV9HP13"/>
<accession>A0AAV9HP13</accession>
<comment type="caution">
    <text evidence="1">The sequence shown here is derived from an EMBL/GenBank/DDBJ whole genome shotgun (WGS) entry which is preliminary data.</text>
</comment>